<dbReference type="PANTHER" id="PTHR45867">
    <property type="entry name" value="PURPLE ACID PHOSPHATASE"/>
    <property type="match status" value="1"/>
</dbReference>
<dbReference type="EC" id="3.1.3.2" evidence="3"/>
<dbReference type="InterPro" id="IPR025733">
    <property type="entry name" value="PAPs_C"/>
</dbReference>
<keyword evidence="1" id="KW-0732">Signal</keyword>
<gene>
    <name evidence="7" type="ORF">B4U79_06584</name>
</gene>
<dbReference type="GO" id="GO:0046872">
    <property type="term" value="F:metal ion binding"/>
    <property type="evidence" value="ECO:0007669"/>
    <property type="project" value="InterPro"/>
</dbReference>
<dbReference type="GO" id="GO:0003993">
    <property type="term" value="F:acid phosphatase activity"/>
    <property type="evidence" value="ECO:0007669"/>
    <property type="project" value="UniProtKB-EC"/>
</dbReference>
<sequence length="397" mass="46178">MVLTWVTMCPTKTTIVEYGIGNLESAAKGYETKFVDGGKEKRALYIHRVFLGGLKVGQTYNYRCGNDGVWSEVHSFTTVKNRQDWSPRMAIYGDLATKSGGGRCFESLAERVKNKKYDIVFHVGDLAYNMDSYNARVGDQFMREIEPIAANVPYMNIYKFFYLNSNFSNYNNRFTMINEADGNINNHFYSFNIGPAHIISFSTEFYYFTKYGRSQILTQYQWLERDLIEANKPNNRAKRPWIITMGHKPMICSNKNNDDCTRKESRVRKGMPPLHLYGLEDLFYKYGVDIEFWGHEHSYERFWPMYNLKVYNGSIEEPYKNPKAPVHIITGYAGHSLVDPFFKTGPEWSAVRVNDFGFTEMTILNETHINIVQYSVTENKTFDELMIIKDSHGPYIK</sequence>
<dbReference type="Gene3D" id="2.60.40.380">
    <property type="entry name" value="Purple acid phosphatase-like, N-terminal"/>
    <property type="match status" value="1"/>
</dbReference>
<comment type="similarity">
    <text evidence="3">Belongs to the metallophosphoesterase superfamily. Purple acid phosphatase family.</text>
</comment>
<keyword evidence="3" id="KW-0378">Hydrolase</keyword>
<name>A0A443QT99_9ACAR</name>
<dbReference type="PANTHER" id="PTHR45867:SF3">
    <property type="entry name" value="ACID PHOSPHATASE TYPE 7"/>
    <property type="match status" value="1"/>
</dbReference>
<keyword evidence="8" id="KW-1185">Reference proteome</keyword>
<dbReference type="SUPFAM" id="SSF49363">
    <property type="entry name" value="Purple acid phosphatase, N-terminal domain"/>
    <property type="match status" value="1"/>
</dbReference>
<feature type="domain" description="Calcineurin-like phosphoesterase" evidence="4">
    <location>
        <begin position="90"/>
        <end position="299"/>
    </location>
</feature>
<evidence type="ECO:0000313" key="7">
    <source>
        <dbReference type="EMBL" id="RWS06245.1"/>
    </source>
</evidence>
<evidence type="ECO:0000259" key="5">
    <source>
        <dbReference type="Pfam" id="PF14008"/>
    </source>
</evidence>
<feature type="domain" description="Purple acid phosphatase C-terminal" evidence="5">
    <location>
        <begin position="324"/>
        <end position="384"/>
    </location>
</feature>
<proteinExistence type="inferred from homology"/>
<accession>A0A443QT99</accession>
<evidence type="ECO:0000256" key="3">
    <source>
        <dbReference type="RuleBase" id="RU361203"/>
    </source>
</evidence>
<organism evidence="7 8">
    <name type="scientific">Dinothrombium tinctorium</name>
    <dbReference type="NCBI Taxonomy" id="1965070"/>
    <lineage>
        <taxon>Eukaryota</taxon>
        <taxon>Metazoa</taxon>
        <taxon>Ecdysozoa</taxon>
        <taxon>Arthropoda</taxon>
        <taxon>Chelicerata</taxon>
        <taxon>Arachnida</taxon>
        <taxon>Acari</taxon>
        <taxon>Acariformes</taxon>
        <taxon>Trombidiformes</taxon>
        <taxon>Prostigmata</taxon>
        <taxon>Anystina</taxon>
        <taxon>Parasitengona</taxon>
        <taxon>Trombidioidea</taxon>
        <taxon>Trombidiidae</taxon>
        <taxon>Dinothrombium</taxon>
    </lineage>
</organism>
<reference evidence="7 8" key="1">
    <citation type="journal article" date="2018" name="Gigascience">
        <title>Genomes of trombidid mites reveal novel predicted allergens and laterally-transferred genes associated with secondary metabolism.</title>
        <authorList>
            <person name="Dong X."/>
            <person name="Chaisiri K."/>
            <person name="Xia D."/>
            <person name="Armstrong S.D."/>
            <person name="Fang Y."/>
            <person name="Donnelly M.J."/>
            <person name="Kadowaki T."/>
            <person name="McGarry J.W."/>
            <person name="Darby A.C."/>
            <person name="Makepeace B.L."/>
        </authorList>
    </citation>
    <scope>NUCLEOTIDE SEQUENCE [LARGE SCALE GENOMIC DNA]</scope>
    <source>
        <strain evidence="7">UoL-WK</strain>
    </source>
</reference>
<dbReference type="AlphaFoldDB" id="A0A443QT99"/>
<dbReference type="InterPro" id="IPR041792">
    <property type="entry name" value="MPP_PAP"/>
</dbReference>
<feature type="domain" description="Purple acid phosphatase N-terminal" evidence="6">
    <location>
        <begin position="1"/>
        <end position="78"/>
    </location>
</feature>
<comment type="caution">
    <text evidence="7">The sequence shown here is derived from an EMBL/GenBank/DDBJ whole genome shotgun (WGS) entry which is preliminary data.</text>
</comment>
<evidence type="ECO:0000313" key="8">
    <source>
        <dbReference type="Proteomes" id="UP000285301"/>
    </source>
</evidence>
<comment type="catalytic activity">
    <reaction evidence="3">
        <text>a phosphate monoester + H2O = an alcohol + phosphate</text>
        <dbReference type="Rhea" id="RHEA:15017"/>
        <dbReference type="ChEBI" id="CHEBI:15377"/>
        <dbReference type="ChEBI" id="CHEBI:30879"/>
        <dbReference type="ChEBI" id="CHEBI:43474"/>
        <dbReference type="ChEBI" id="CHEBI:67140"/>
        <dbReference type="EC" id="3.1.3.2"/>
    </reaction>
</comment>
<keyword evidence="2" id="KW-0325">Glycoprotein</keyword>
<dbReference type="SUPFAM" id="SSF56300">
    <property type="entry name" value="Metallo-dependent phosphatases"/>
    <property type="match status" value="1"/>
</dbReference>
<dbReference type="Gene3D" id="3.60.21.10">
    <property type="match status" value="1"/>
</dbReference>
<dbReference type="Pfam" id="PF00149">
    <property type="entry name" value="Metallophos"/>
    <property type="match status" value="1"/>
</dbReference>
<protein>
    <recommendedName>
        <fullName evidence="3">Purple acid phosphatase</fullName>
        <ecNumber evidence="3">3.1.3.2</ecNumber>
    </recommendedName>
</protein>
<dbReference type="InterPro" id="IPR015914">
    <property type="entry name" value="PAPs_N"/>
</dbReference>
<dbReference type="EMBL" id="NCKU01004250">
    <property type="protein sequence ID" value="RWS06245.1"/>
    <property type="molecule type" value="Genomic_DNA"/>
</dbReference>
<dbReference type="CDD" id="cd00839">
    <property type="entry name" value="MPP_PAPs"/>
    <property type="match status" value="1"/>
</dbReference>
<evidence type="ECO:0000256" key="1">
    <source>
        <dbReference type="ARBA" id="ARBA00022729"/>
    </source>
</evidence>
<evidence type="ECO:0000259" key="6">
    <source>
        <dbReference type="Pfam" id="PF16656"/>
    </source>
</evidence>
<dbReference type="InterPro" id="IPR029052">
    <property type="entry name" value="Metallo-depent_PP-like"/>
</dbReference>
<dbReference type="Proteomes" id="UP000285301">
    <property type="component" value="Unassembled WGS sequence"/>
</dbReference>
<evidence type="ECO:0000256" key="2">
    <source>
        <dbReference type="ARBA" id="ARBA00023180"/>
    </source>
</evidence>
<evidence type="ECO:0000259" key="4">
    <source>
        <dbReference type="Pfam" id="PF00149"/>
    </source>
</evidence>
<dbReference type="Pfam" id="PF14008">
    <property type="entry name" value="Metallophos_C"/>
    <property type="match status" value="1"/>
</dbReference>
<dbReference type="InterPro" id="IPR008963">
    <property type="entry name" value="Purple_acid_Pase-like_N"/>
</dbReference>
<dbReference type="OrthoDB" id="45007at2759"/>
<dbReference type="STRING" id="1965070.A0A443QT99"/>
<dbReference type="Pfam" id="PF16656">
    <property type="entry name" value="Pur_ac_phosph_N"/>
    <property type="match status" value="1"/>
</dbReference>
<dbReference type="InterPro" id="IPR004843">
    <property type="entry name" value="Calcineurin-like_PHP"/>
</dbReference>